<dbReference type="PROSITE" id="PS51257">
    <property type="entry name" value="PROKAR_LIPOPROTEIN"/>
    <property type="match status" value="1"/>
</dbReference>
<gene>
    <name evidence="2" type="ORF">IMCC3135_15005</name>
</gene>
<evidence type="ECO:0000313" key="2">
    <source>
        <dbReference type="EMBL" id="ASJ73085.1"/>
    </source>
</evidence>
<dbReference type="OrthoDB" id="6198432at2"/>
<feature type="chain" id="PRO_5016243973" evidence="1">
    <location>
        <begin position="27"/>
        <end position="198"/>
    </location>
</feature>
<accession>A0A2Z2NRF5</accession>
<protein>
    <submittedName>
        <fullName evidence="2">Uncharacterized protein</fullName>
    </submittedName>
</protein>
<dbReference type="EMBL" id="CP018632">
    <property type="protein sequence ID" value="ASJ73085.1"/>
    <property type="molecule type" value="Genomic_DNA"/>
</dbReference>
<reference evidence="2 3" key="1">
    <citation type="submission" date="2016-12" db="EMBL/GenBank/DDBJ databases">
        <authorList>
            <person name="Song W.-J."/>
            <person name="Kurnit D.M."/>
        </authorList>
    </citation>
    <scope>NUCLEOTIDE SEQUENCE [LARGE SCALE GENOMIC DNA]</scope>
    <source>
        <strain evidence="2 3">IMCC3135</strain>
    </source>
</reference>
<dbReference type="AlphaFoldDB" id="A0A2Z2NRF5"/>
<dbReference type="Proteomes" id="UP000250079">
    <property type="component" value="Chromosome"/>
</dbReference>
<proteinExistence type="predicted"/>
<dbReference type="KEGG" id="gai:IMCC3135_15005"/>
<evidence type="ECO:0000256" key="1">
    <source>
        <dbReference type="SAM" id="SignalP"/>
    </source>
</evidence>
<evidence type="ECO:0000313" key="3">
    <source>
        <dbReference type="Proteomes" id="UP000250079"/>
    </source>
</evidence>
<keyword evidence="1" id="KW-0732">Signal</keyword>
<keyword evidence="3" id="KW-1185">Reference proteome</keyword>
<organism evidence="2 3">
    <name type="scientific">Granulosicoccus antarcticus IMCC3135</name>
    <dbReference type="NCBI Taxonomy" id="1192854"/>
    <lineage>
        <taxon>Bacteria</taxon>
        <taxon>Pseudomonadati</taxon>
        <taxon>Pseudomonadota</taxon>
        <taxon>Gammaproteobacteria</taxon>
        <taxon>Chromatiales</taxon>
        <taxon>Granulosicoccaceae</taxon>
        <taxon>Granulosicoccus</taxon>
    </lineage>
</organism>
<dbReference type="RefSeq" id="WP_157735997.1">
    <property type="nucleotide sequence ID" value="NZ_CP018632.1"/>
</dbReference>
<sequence length="198" mass="21908">MTQSRIQNHRRRTCLAVAILSSCVLASCSTRQVSRTLEGSTAQRLVTYSLDQFIGELAEQPEISVMKGKTVHLGVYFVKDHPLMDYATRLITARLNLVHGIKVAAPADTSEFELDVFFNSMGTDSDDFGLSVPTFGLVPTSDSINILALDMYHGITEGYAIVKSTDDGVIQQTERVLARIRRDNVSTPIIDFPLNQLE</sequence>
<feature type="signal peptide" evidence="1">
    <location>
        <begin position="1"/>
        <end position="26"/>
    </location>
</feature>
<name>A0A2Z2NRF5_9GAMM</name>